<name>A0A0C9T585_PLICR</name>
<dbReference type="Gene3D" id="3.80.10.10">
    <property type="entry name" value="Ribonuclease Inhibitor"/>
    <property type="match status" value="1"/>
</dbReference>
<dbReference type="Proteomes" id="UP000053263">
    <property type="component" value="Unassembled WGS sequence"/>
</dbReference>
<dbReference type="InterPro" id="IPR032675">
    <property type="entry name" value="LRR_dom_sf"/>
</dbReference>
<accession>A0A0C9T585</accession>
<dbReference type="HOGENOM" id="CLU_671062_0_0_1"/>
<sequence length="414" mass="46766">MQRLPPELKGIVVDCLRDDRKALLACAATSNDWVALSRSALFSSQGRFESIPSGDPRIINQRSIQAFVRLLKSPDCTLISTVHCLYLEDPSEGSTVVSDELPALARLRSVQRLSFKSTDFGRLSSRAWRVLTSHFANTVRDLRLDFILFENSVWQISDLVQPFRSLETLSMLHATSRVTPHKRPSSPALHTVNIYGDVTSDVLHWLEILSAPRLHTITFTATPLSRVFPFLKRLPLSLTRLDVLNGIMGRAKSEVSMRDLDLSCHQNLRVLDIGDFTLGAADRALRLIIATHAGGDVHFIPSILARVASSHLEEVRFGLIPGKRPRNGDPPPDFIWNDNDEDHTADEINDILACPQFAKLKAVVVRVPHATPERIEYIRQRLPDCRDREILRVEEIGRREDFPRMAFVIRRSLL</sequence>
<reference evidence="1 2" key="1">
    <citation type="submission" date="2014-06" db="EMBL/GenBank/DDBJ databases">
        <title>Evolutionary Origins and Diversification of the Mycorrhizal Mutualists.</title>
        <authorList>
            <consortium name="DOE Joint Genome Institute"/>
            <consortium name="Mycorrhizal Genomics Consortium"/>
            <person name="Kohler A."/>
            <person name="Kuo A."/>
            <person name="Nagy L.G."/>
            <person name="Floudas D."/>
            <person name="Copeland A."/>
            <person name="Barry K.W."/>
            <person name="Cichocki N."/>
            <person name="Veneault-Fourrey C."/>
            <person name="LaButti K."/>
            <person name="Lindquist E.A."/>
            <person name="Lipzen A."/>
            <person name="Lundell T."/>
            <person name="Morin E."/>
            <person name="Murat C."/>
            <person name="Riley R."/>
            <person name="Ohm R."/>
            <person name="Sun H."/>
            <person name="Tunlid A."/>
            <person name="Henrissat B."/>
            <person name="Grigoriev I.V."/>
            <person name="Hibbett D.S."/>
            <person name="Martin F."/>
        </authorList>
    </citation>
    <scope>NUCLEOTIDE SEQUENCE [LARGE SCALE GENOMIC DNA]</scope>
    <source>
        <strain evidence="1 2">FD-325 SS-3</strain>
    </source>
</reference>
<evidence type="ECO:0000313" key="2">
    <source>
        <dbReference type="Proteomes" id="UP000053263"/>
    </source>
</evidence>
<evidence type="ECO:0008006" key="3">
    <source>
        <dbReference type="Google" id="ProtNLM"/>
    </source>
</evidence>
<dbReference type="AlphaFoldDB" id="A0A0C9T585"/>
<dbReference type="SUPFAM" id="SSF52047">
    <property type="entry name" value="RNI-like"/>
    <property type="match status" value="1"/>
</dbReference>
<dbReference type="OrthoDB" id="2788229at2759"/>
<dbReference type="EMBL" id="KN832570">
    <property type="protein sequence ID" value="KII84519.1"/>
    <property type="molecule type" value="Genomic_DNA"/>
</dbReference>
<proteinExistence type="predicted"/>
<evidence type="ECO:0000313" key="1">
    <source>
        <dbReference type="EMBL" id="KII84519.1"/>
    </source>
</evidence>
<gene>
    <name evidence="1" type="ORF">PLICRDRAFT_45865</name>
</gene>
<keyword evidence="2" id="KW-1185">Reference proteome</keyword>
<protein>
    <recommendedName>
        <fullName evidence="3">F-box domain-containing protein</fullName>
    </recommendedName>
</protein>
<organism evidence="1 2">
    <name type="scientific">Plicaturopsis crispa FD-325 SS-3</name>
    <dbReference type="NCBI Taxonomy" id="944288"/>
    <lineage>
        <taxon>Eukaryota</taxon>
        <taxon>Fungi</taxon>
        <taxon>Dikarya</taxon>
        <taxon>Basidiomycota</taxon>
        <taxon>Agaricomycotina</taxon>
        <taxon>Agaricomycetes</taxon>
        <taxon>Agaricomycetidae</taxon>
        <taxon>Amylocorticiales</taxon>
        <taxon>Amylocorticiaceae</taxon>
        <taxon>Plicatura</taxon>
        <taxon>Plicaturopsis crispa</taxon>
    </lineage>
</organism>